<sequence>ARGIGPGSRGHAHSVPGGAAADLPAPRPARARSERAMFGYATARQLTDTESDTAEEPLGAPRPLRPRRVAAALCAPALLVWASCSVAATTGEVRPSAPGMRGDAVLDVVSKEGKQRMLQDDDVKAQQSFSKADTDDSRFIDNKMEFSRLIQRGMKNSTT</sequence>
<gene>
    <name evidence="2" type="ORF">PCOR1329_LOCUS72352</name>
</gene>
<feature type="non-terminal residue" evidence="2">
    <location>
        <position position="1"/>
    </location>
</feature>
<evidence type="ECO:0000256" key="1">
    <source>
        <dbReference type="SAM" id="MobiDB-lite"/>
    </source>
</evidence>
<feature type="region of interest" description="Disordered" evidence="1">
    <location>
        <begin position="1"/>
        <end position="62"/>
    </location>
</feature>
<accession>A0ABN9X3X6</accession>
<proteinExistence type="predicted"/>
<reference evidence="2" key="1">
    <citation type="submission" date="2023-10" db="EMBL/GenBank/DDBJ databases">
        <authorList>
            <person name="Chen Y."/>
            <person name="Shah S."/>
            <person name="Dougan E. K."/>
            <person name="Thang M."/>
            <person name="Chan C."/>
        </authorList>
    </citation>
    <scope>NUCLEOTIDE SEQUENCE [LARGE SCALE GENOMIC DNA]</scope>
</reference>
<protein>
    <submittedName>
        <fullName evidence="2">Uncharacterized protein</fullName>
    </submittedName>
</protein>
<evidence type="ECO:0000313" key="3">
    <source>
        <dbReference type="Proteomes" id="UP001189429"/>
    </source>
</evidence>
<keyword evidence="3" id="KW-1185">Reference proteome</keyword>
<comment type="caution">
    <text evidence="2">The sequence shown here is derived from an EMBL/GenBank/DDBJ whole genome shotgun (WGS) entry which is preliminary data.</text>
</comment>
<organism evidence="2 3">
    <name type="scientific">Prorocentrum cordatum</name>
    <dbReference type="NCBI Taxonomy" id="2364126"/>
    <lineage>
        <taxon>Eukaryota</taxon>
        <taxon>Sar</taxon>
        <taxon>Alveolata</taxon>
        <taxon>Dinophyceae</taxon>
        <taxon>Prorocentrales</taxon>
        <taxon>Prorocentraceae</taxon>
        <taxon>Prorocentrum</taxon>
    </lineage>
</organism>
<name>A0ABN9X3X6_9DINO</name>
<dbReference type="Proteomes" id="UP001189429">
    <property type="component" value="Unassembled WGS sequence"/>
</dbReference>
<dbReference type="EMBL" id="CAUYUJ010019664">
    <property type="protein sequence ID" value="CAK0892793.1"/>
    <property type="molecule type" value="Genomic_DNA"/>
</dbReference>
<evidence type="ECO:0000313" key="2">
    <source>
        <dbReference type="EMBL" id="CAK0892793.1"/>
    </source>
</evidence>
<feature type="region of interest" description="Disordered" evidence="1">
    <location>
        <begin position="117"/>
        <end position="136"/>
    </location>
</feature>